<feature type="domain" description="DUF2059" evidence="2">
    <location>
        <begin position="130"/>
        <end position="190"/>
    </location>
</feature>
<dbReference type="InterPro" id="IPR018637">
    <property type="entry name" value="DUF2059"/>
</dbReference>
<evidence type="ECO:0000256" key="1">
    <source>
        <dbReference type="SAM" id="SignalP"/>
    </source>
</evidence>
<keyword evidence="4" id="KW-1185">Reference proteome</keyword>
<evidence type="ECO:0000313" key="3">
    <source>
        <dbReference type="EMBL" id="MFC0205600.1"/>
    </source>
</evidence>
<evidence type="ECO:0000259" key="2">
    <source>
        <dbReference type="Pfam" id="PF09832"/>
    </source>
</evidence>
<reference evidence="3 4" key="1">
    <citation type="submission" date="2024-09" db="EMBL/GenBank/DDBJ databases">
        <authorList>
            <person name="Sun Q."/>
            <person name="Mori K."/>
        </authorList>
    </citation>
    <scope>NUCLEOTIDE SEQUENCE [LARGE SCALE GENOMIC DNA]</scope>
    <source>
        <strain evidence="3 4">CCM 7706</strain>
    </source>
</reference>
<accession>A0ABV6CYY5</accession>
<name>A0ABV6CYY5_9SPHN</name>
<feature type="signal peptide" evidence="1">
    <location>
        <begin position="1"/>
        <end position="21"/>
    </location>
</feature>
<dbReference type="Pfam" id="PF09832">
    <property type="entry name" value="DUF2059"/>
    <property type="match status" value="1"/>
</dbReference>
<comment type="caution">
    <text evidence="3">The sequence shown here is derived from an EMBL/GenBank/DDBJ whole genome shotgun (WGS) entry which is preliminary data.</text>
</comment>
<feature type="chain" id="PRO_5047184242" evidence="1">
    <location>
        <begin position="22"/>
        <end position="248"/>
    </location>
</feature>
<dbReference type="Proteomes" id="UP001589798">
    <property type="component" value="Unassembled WGS sequence"/>
</dbReference>
<protein>
    <submittedName>
        <fullName evidence="3">DUF2059 domain-containing protein</fullName>
    </submittedName>
</protein>
<dbReference type="RefSeq" id="WP_379488331.1">
    <property type="nucleotide sequence ID" value="NZ_JBHLWK010000018.1"/>
</dbReference>
<keyword evidence="1" id="KW-0732">Signal</keyword>
<proteinExistence type="predicted"/>
<organism evidence="3 4">
    <name type="scientific">Novosphingobium soli</name>
    <dbReference type="NCBI Taxonomy" id="574956"/>
    <lineage>
        <taxon>Bacteria</taxon>
        <taxon>Pseudomonadati</taxon>
        <taxon>Pseudomonadota</taxon>
        <taxon>Alphaproteobacteria</taxon>
        <taxon>Sphingomonadales</taxon>
        <taxon>Sphingomonadaceae</taxon>
        <taxon>Novosphingobium</taxon>
    </lineage>
</organism>
<evidence type="ECO:0000313" key="4">
    <source>
        <dbReference type="Proteomes" id="UP001589798"/>
    </source>
</evidence>
<sequence>MRSVLFTAAAGLLACATPALAAEPAPAVVGDPARLEAARQTVDFVFPSGTYARIMGATMDKMMDAILDSTMQMPLKDLAGVSGVEADTIGEGSLAEIMEIYDPAYKERMRVSTRVMMGEMGTLMTKFEPDIRDGLASAYAKRFDTAQLSELNRFFATPTGRAYAADSYIVMMSPEVMSKMQTMMPQMMQAMPAIVEKMKLATAKLPAPRTYADLTQAEKVKLAKILGISPEELEKKETAKAAAAAEGQ</sequence>
<dbReference type="EMBL" id="JBHLWK010000018">
    <property type="protein sequence ID" value="MFC0205600.1"/>
    <property type="molecule type" value="Genomic_DNA"/>
</dbReference>
<dbReference type="PROSITE" id="PS51257">
    <property type="entry name" value="PROKAR_LIPOPROTEIN"/>
    <property type="match status" value="1"/>
</dbReference>
<gene>
    <name evidence="3" type="ORF">ACFFJC_15140</name>
</gene>